<dbReference type="PANTHER" id="PTHR44520">
    <property type="entry name" value="RESPONSE REGULATOR RCP1-RELATED"/>
    <property type="match status" value="1"/>
</dbReference>
<dbReference type="SUPFAM" id="SSF52172">
    <property type="entry name" value="CheY-like"/>
    <property type="match status" value="1"/>
</dbReference>
<organism evidence="3 4">
    <name type="scientific">Flammeovirga aprica JL-4</name>
    <dbReference type="NCBI Taxonomy" id="694437"/>
    <lineage>
        <taxon>Bacteria</taxon>
        <taxon>Pseudomonadati</taxon>
        <taxon>Bacteroidota</taxon>
        <taxon>Cytophagia</taxon>
        <taxon>Cytophagales</taxon>
        <taxon>Flammeovirgaceae</taxon>
        <taxon>Flammeovirga</taxon>
    </lineage>
</organism>
<dbReference type="Gene3D" id="3.40.50.2300">
    <property type="match status" value="1"/>
</dbReference>
<dbReference type="Pfam" id="PF00072">
    <property type="entry name" value="Response_reg"/>
    <property type="match status" value="1"/>
</dbReference>
<dbReference type="EMBL" id="JABANE010000012">
    <property type="protein sequence ID" value="NME67556.1"/>
    <property type="molecule type" value="Genomic_DNA"/>
</dbReference>
<evidence type="ECO:0000259" key="2">
    <source>
        <dbReference type="PROSITE" id="PS50110"/>
    </source>
</evidence>
<keyword evidence="4" id="KW-1185">Reference proteome</keyword>
<gene>
    <name evidence="3" type="ORF">HHU12_06230</name>
</gene>
<feature type="domain" description="Response regulatory" evidence="2">
    <location>
        <begin position="11"/>
        <end position="138"/>
    </location>
</feature>
<reference evidence="3 4" key="1">
    <citation type="submission" date="2020-04" db="EMBL/GenBank/DDBJ databases">
        <title>Flammeovirga sp. SR4, a novel species isolated from seawater.</title>
        <authorList>
            <person name="Wang X."/>
        </authorList>
    </citation>
    <scope>NUCLEOTIDE SEQUENCE [LARGE SCALE GENOMIC DNA]</scope>
    <source>
        <strain evidence="3 4">ATCC 23126</strain>
    </source>
</reference>
<dbReference type="AlphaFoldDB" id="A0A7X9P0Y6"/>
<dbReference type="RefSeq" id="WP_169655893.1">
    <property type="nucleotide sequence ID" value="NZ_JABANE010000012.1"/>
</dbReference>
<dbReference type="InterPro" id="IPR052893">
    <property type="entry name" value="TCS_response_regulator"/>
</dbReference>
<keyword evidence="1" id="KW-0597">Phosphoprotein</keyword>
<dbReference type="InterPro" id="IPR011006">
    <property type="entry name" value="CheY-like_superfamily"/>
</dbReference>
<feature type="modified residue" description="4-aspartylphosphate" evidence="1">
    <location>
        <position position="68"/>
    </location>
</feature>
<dbReference type="InterPro" id="IPR001789">
    <property type="entry name" value="Sig_transdc_resp-reg_receiver"/>
</dbReference>
<dbReference type="PROSITE" id="PS50110">
    <property type="entry name" value="RESPONSE_REGULATORY"/>
    <property type="match status" value="1"/>
</dbReference>
<dbReference type="SMART" id="SM00448">
    <property type="entry name" value="REC"/>
    <property type="match status" value="1"/>
</dbReference>
<evidence type="ECO:0000256" key="1">
    <source>
        <dbReference type="PROSITE-ProRule" id="PRU00169"/>
    </source>
</evidence>
<accession>A0A7X9P0Y6</accession>
<proteinExistence type="predicted"/>
<evidence type="ECO:0000313" key="3">
    <source>
        <dbReference type="EMBL" id="NME67556.1"/>
    </source>
</evidence>
<evidence type="ECO:0000313" key="4">
    <source>
        <dbReference type="Proteomes" id="UP000576082"/>
    </source>
</evidence>
<protein>
    <submittedName>
        <fullName evidence="3">Response regulator</fullName>
    </submittedName>
</protein>
<comment type="caution">
    <text evidence="3">The sequence shown here is derived from an EMBL/GenBank/DDBJ whole genome shotgun (WGS) entry which is preliminary data.</text>
</comment>
<name>A0A7X9P0Y6_9BACT</name>
<dbReference type="GO" id="GO:0000160">
    <property type="term" value="P:phosphorelay signal transduction system"/>
    <property type="evidence" value="ECO:0007669"/>
    <property type="project" value="InterPro"/>
</dbReference>
<dbReference type="Proteomes" id="UP000576082">
    <property type="component" value="Unassembled WGS sequence"/>
</dbReference>
<dbReference type="PANTHER" id="PTHR44520:SF2">
    <property type="entry name" value="RESPONSE REGULATOR RCP1"/>
    <property type="match status" value="1"/>
</dbReference>
<sequence>MTEKIDKKLDKVLIVDDSAADIFIMKRVIDRAEVTNEIVVKHGVKEALDYLSTKENNEYPNPNIIFLDINMPNKTGWDFLDEYETLDKDMRADVIICMVTTSKDPSERERAKKFNVVGDFTNKPLTKEKIFEIIEENFLN</sequence>